<organism evidence="3 4">
    <name type="scientific">Linderina pennispora</name>
    <dbReference type="NCBI Taxonomy" id="61395"/>
    <lineage>
        <taxon>Eukaryota</taxon>
        <taxon>Fungi</taxon>
        <taxon>Fungi incertae sedis</taxon>
        <taxon>Zoopagomycota</taxon>
        <taxon>Kickxellomycotina</taxon>
        <taxon>Kickxellomycetes</taxon>
        <taxon>Kickxellales</taxon>
        <taxon>Kickxellaceae</taxon>
        <taxon>Linderina</taxon>
    </lineage>
</organism>
<keyword evidence="4" id="KW-1185">Reference proteome</keyword>
<reference evidence="3 4" key="1">
    <citation type="submission" date="2016-07" db="EMBL/GenBank/DDBJ databases">
        <title>Pervasive Adenine N6-methylation of Active Genes in Fungi.</title>
        <authorList>
            <consortium name="DOE Joint Genome Institute"/>
            <person name="Mondo S.J."/>
            <person name="Dannebaum R.O."/>
            <person name="Kuo R.C."/>
            <person name="Labutti K."/>
            <person name="Haridas S."/>
            <person name="Kuo A."/>
            <person name="Salamov A."/>
            <person name="Ahrendt S.R."/>
            <person name="Lipzen A."/>
            <person name="Sullivan W."/>
            <person name="Andreopoulos W.B."/>
            <person name="Clum A."/>
            <person name="Lindquist E."/>
            <person name="Daum C."/>
            <person name="Ramamoorthy G.K."/>
            <person name="Gryganskyi A."/>
            <person name="Culley D."/>
            <person name="Magnuson J.K."/>
            <person name="James T.Y."/>
            <person name="O'Malley M.A."/>
            <person name="Stajich J.E."/>
            <person name="Spatafora J.W."/>
            <person name="Visel A."/>
            <person name="Grigoriev I.V."/>
        </authorList>
    </citation>
    <scope>NUCLEOTIDE SEQUENCE [LARGE SCALE GENOMIC DNA]</scope>
    <source>
        <strain evidence="3 4">ATCC 12442</strain>
    </source>
</reference>
<sequence>MYSVTKDFLGKPAPPGYVAGLGRGATGFTTRSDIGPAREASAAADKLPARDKQPAEQDDPRFDDADNEVGLFRNAPYEADDEEADKIWTEIDTKMEQRHAARHEKQKTKGTDKPAIEEHFKDLKRQLQGLSEEDWDAIPDAAQLAETAC</sequence>
<dbReference type="Pfam" id="PF06424">
    <property type="entry name" value="PRP1_N"/>
    <property type="match status" value="1"/>
</dbReference>
<evidence type="ECO:0000313" key="3">
    <source>
        <dbReference type="EMBL" id="ORX66124.1"/>
    </source>
</evidence>
<feature type="region of interest" description="Disordered" evidence="1">
    <location>
        <begin position="1"/>
        <end position="67"/>
    </location>
</feature>
<dbReference type="GeneID" id="63806517"/>
<dbReference type="RefSeq" id="XP_040740151.1">
    <property type="nucleotide sequence ID" value="XM_040889869.1"/>
</dbReference>
<dbReference type="EMBL" id="MCFD01000017">
    <property type="protein sequence ID" value="ORX66124.1"/>
    <property type="molecule type" value="Genomic_DNA"/>
</dbReference>
<dbReference type="OrthoDB" id="440128at2759"/>
<proteinExistence type="predicted"/>
<gene>
    <name evidence="3" type="ORF">DL89DRAFT_286478</name>
</gene>
<comment type="caution">
    <text evidence="3">The sequence shown here is derived from an EMBL/GenBank/DDBJ whole genome shotgun (WGS) entry which is preliminary data.</text>
</comment>
<feature type="region of interest" description="Disordered" evidence="1">
    <location>
        <begin position="95"/>
        <end position="117"/>
    </location>
</feature>
<name>A0A1Y1VZ47_9FUNG</name>
<protein>
    <submittedName>
        <fullName evidence="3">PRP1 splicing factor</fullName>
    </submittedName>
</protein>
<evidence type="ECO:0000313" key="4">
    <source>
        <dbReference type="Proteomes" id="UP000193922"/>
    </source>
</evidence>
<feature type="compositionally biased region" description="Basic and acidic residues" evidence="1">
    <location>
        <begin position="47"/>
        <end position="64"/>
    </location>
</feature>
<evidence type="ECO:0000256" key="1">
    <source>
        <dbReference type="SAM" id="MobiDB-lite"/>
    </source>
</evidence>
<feature type="compositionally biased region" description="Basic and acidic residues" evidence="1">
    <location>
        <begin position="107"/>
        <end position="117"/>
    </location>
</feature>
<dbReference type="AlphaFoldDB" id="A0A1Y1VZ47"/>
<dbReference type="InterPro" id="IPR010491">
    <property type="entry name" value="PRP1_N"/>
</dbReference>
<dbReference type="GO" id="GO:0000398">
    <property type="term" value="P:mRNA splicing, via spliceosome"/>
    <property type="evidence" value="ECO:0007669"/>
    <property type="project" value="InterPro"/>
</dbReference>
<accession>A0A1Y1VZ47</accession>
<feature type="domain" description="PRP1 splicing factor N-terminal" evidence="2">
    <location>
        <begin position="13"/>
        <end position="144"/>
    </location>
</feature>
<dbReference type="STRING" id="61395.A0A1Y1VZ47"/>
<evidence type="ECO:0000259" key="2">
    <source>
        <dbReference type="Pfam" id="PF06424"/>
    </source>
</evidence>
<dbReference type="Proteomes" id="UP000193922">
    <property type="component" value="Unassembled WGS sequence"/>
</dbReference>